<dbReference type="Proteomes" id="UP000316298">
    <property type="component" value="Unassembled WGS sequence"/>
</dbReference>
<sequence>MLYFVLGRTGEDDFQRQLDERATPYAELVSPHVMITVERASALTYRAENHTELLRSS</sequence>
<proteinExistence type="predicted"/>
<keyword evidence="3" id="KW-1185">Reference proteome</keyword>
<dbReference type="Gene3D" id="3.40.390.80">
    <property type="entry name" value="Peptidase M60, enhancin-like domain 2"/>
    <property type="match status" value="1"/>
</dbReference>
<dbReference type="EMBL" id="VFMM01000002">
    <property type="protein sequence ID" value="TQJ12524.1"/>
    <property type="molecule type" value="Genomic_DNA"/>
</dbReference>
<evidence type="ECO:0000313" key="2">
    <source>
        <dbReference type="EMBL" id="TQJ12524.1"/>
    </source>
</evidence>
<feature type="domain" description="Peptidase M60" evidence="1">
    <location>
        <begin position="1"/>
        <end position="57"/>
    </location>
</feature>
<dbReference type="InterPro" id="IPR031161">
    <property type="entry name" value="Peptidase_M60_dom"/>
</dbReference>
<evidence type="ECO:0000313" key="3">
    <source>
        <dbReference type="Proteomes" id="UP000316298"/>
    </source>
</evidence>
<dbReference type="Pfam" id="PF13402">
    <property type="entry name" value="Peptidase_M60"/>
    <property type="match status" value="1"/>
</dbReference>
<reference evidence="2 3" key="1">
    <citation type="submission" date="2019-06" db="EMBL/GenBank/DDBJ databases">
        <title>Sequencing the genomes of 1000 actinobacteria strains.</title>
        <authorList>
            <person name="Klenk H.-P."/>
        </authorList>
    </citation>
    <scope>NUCLEOTIDE SEQUENCE [LARGE SCALE GENOMIC DNA]</scope>
    <source>
        <strain evidence="2 3">DSM 17305</strain>
    </source>
</reference>
<dbReference type="PROSITE" id="PS51723">
    <property type="entry name" value="PEPTIDASE_M60"/>
    <property type="match status" value="1"/>
</dbReference>
<gene>
    <name evidence="2" type="ORF">FB475_5471</name>
</gene>
<dbReference type="OrthoDB" id="3177623at2"/>
<name>A0A542EB27_9ACTN</name>
<comment type="caution">
    <text evidence="2">The sequence shown here is derived from an EMBL/GenBank/DDBJ whole genome shotgun (WGS) entry which is preliminary data.</text>
</comment>
<protein>
    <submittedName>
        <fullName evidence="2">Enhancin-like peptidase M60 family</fullName>
    </submittedName>
</protein>
<dbReference type="RefSeq" id="WP_141859367.1">
    <property type="nucleotide sequence ID" value="NZ_BAAAKA010000007.1"/>
</dbReference>
<accession>A0A542EB27</accession>
<evidence type="ECO:0000259" key="1">
    <source>
        <dbReference type="PROSITE" id="PS51723"/>
    </source>
</evidence>
<dbReference type="AlphaFoldDB" id="A0A542EB27"/>
<organism evidence="2 3">
    <name type="scientific">Kribbella jejuensis</name>
    <dbReference type="NCBI Taxonomy" id="236068"/>
    <lineage>
        <taxon>Bacteria</taxon>
        <taxon>Bacillati</taxon>
        <taxon>Actinomycetota</taxon>
        <taxon>Actinomycetes</taxon>
        <taxon>Propionibacteriales</taxon>
        <taxon>Kribbellaceae</taxon>
        <taxon>Kribbella</taxon>
    </lineage>
</organism>